<sequence>MLRAGTVRAGGGAGLCGRARRRCSQLRPGPAEADGGGALRRFRAGLAAGRAEDAMRAYEELPAAGRGAQWPRQDELRRFHVLARRAAEAAAAAAGADGRRRAAAAYGAVGRAIGDMRRLGMRVGATEVAAQVLALHRGGAHARALEAWADGVGRRGAAAAVTWLFPQTHQHAVAAAVALRHAGLVRDVYGTAMRAMDVALAAGAGRLQARRAPLLWALVPPEAEAGAEPAWDPARLGSAALALVAADARRWAAADARLLARLARARVRALFAEGRRDAAVRLYAEQRGRGLLCEAVAGLCRHSQLAWAQRLLAAAPRAERGLRAWNAYFAGLARAIGRCRRGPAADAALRRLDRAIAHMGAADGLAPDAATRAIWMRACFRAGRWDLAARCFRAGAAAAHAAAAAADPAWWDTFVRGMLGSDHAEAQRAGWQALDDLAVAPPRAADARLVETALHLVLRFVTAHYDPAYVPAAATVDRVFRWAKARVSPDRCRPFGVVIAAQLRAGRVDGALDMYRAMCARGLRPPPAVHCMVARALATAGATGDGDDNCAAAATAPTAAATAALAFVDAHVPPQHYAPVHLALLRAAVRRRSYADAWTILDRHYPLIADPPESPRPFPTTRMYRAALQATRDHGDLDQHRRVLSRLRTHLGLVAHCAHAAAMARVYAAYCAP</sequence>
<dbReference type="Gene3D" id="1.25.40.10">
    <property type="entry name" value="Tetratricopeptide repeat domain"/>
    <property type="match status" value="1"/>
</dbReference>
<dbReference type="PANTHER" id="PTHR47938">
    <property type="entry name" value="RESPIRATORY COMPLEX I CHAPERONE (CIA84), PUTATIVE (AFU_ORTHOLOGUE AFUA_2G06020)-RELATED"/>
    <property type="match status" value="1"/>
</dbReference>
<dbReference type="InterPro" id="IPR002885">
    <property type="entry name" value="PPR_rpt"/>
</dbReference>
<protein>
    <recommendedName>
        <fullName evidence="4">Pentatricopeptide repeat-containing protein</fullName>
    </recommendedName>
</protein>
<dbReference type="EMBL" id="JANBUL010000022">
    <property type="protein sequence ID" value="KAJ2784675.1"/>
    <property type="molecule type" value="Genomic_DNA"/>
</dbReference>
<evidence type="ECO:0000256" key="1">
    <source>
        <dbReference type="PROSITE-ProRule" id="PRU00708"/>
    </source>
</evidence>
<dbReference type="OrthoDB" id="185373at2759"/>
<dbReference type="AlphaFoldDB" id="A0A9W8HF52"/>
<evidence type="ECO:0000313" key="3">
    <source>
        <dbReference type="Proteomes" id="UP001140217"/>
    </source>
</evidence>
<evidence type="ECO:0000313" key="2">
    <source>
        <dbReference type="EMBL" id="KAJ2784675.1"/>
    </source>
</evidence>
<organism evidence="2 3">
    <name type="scientific">Coemansia javaensis</name>
    <dbReference type="NCBI Taxonomy" id="2761396"/>
    <lineage>
        <taxon>Eukaryota</taxon>
        <taxon>Fungi</taxon>
        <taxon>Fungi incertae sedis</taxon>
        <taxon>Zoopagomycota</taxon>
        <taxon>Kickxellomycotina</taxon>
        <taxon>Kickxellomycetes</taxon>
        <taxon>Kickxellales</taxon>
        <taxon>Kickxellaceae</taxon>
        <taxon>Coemansia</taxon>
    </lineage>
</organism>
<dbReference type="Proteomes" id="UP001140217">
    <property type="component" value="Unassembled WGS sequence"/>
</dbReference>
<dbReference type="InterPro" id="IPR011990">
    <property type="entry name" value="TPR-like_helical_dom_sf"/>
</dbReference>
<dbReference type="NCBIfam" id="TIGR00756">
    <property type="entry name" value="PPR"/>
    <property type="match status" value="1"/>
</dbReference>
<reference evidence="2" key="1">
    <citation type="submission" date="2022-07" db="EMBL/GenBank/DDBJ databases">
        <title>Phylogenomic reconstructions and comparative analyses of Kickxellomycotina fungi.</title>
        <authorList>
            <person name="Reynolds N.K."/>
            <person name="Stajich J.E."/>
            <person name="Barry K."/>
            <person name="Grigoriev I.V."/>
            <person name="Crous P."/>
            <person name="Smith M.E."/>
        </authorList>
    </citation>
    <scope>NUCLEOTIDE SEQUENCE</scope>
    <source>
        <strain evidence="2">NBRC 105414</strain>
    </source>
</reference>
<dbReference type="PANTHER" id="PTHR47938:SF35">
    <property type="entry name" value="PENTATRICOPEPTIDE REPEAT-CONTAINING PROTEIN 4, MITOCHONDRIAL-RELATED"/>
    <property type="match status" value="1"/>
</dbReference>
<comment type="caution">
    <text evidence="2">The sequence shown here is derived from an EMBL/GenBank/DDBJ whole genome shotgun (WGS) entry which is preliminary data.</text>
</comment>
<proteinExistence type="predicted"/>
<accession>A0A9W8HF52</accession>
<name>A0A9W8HF52_9FUNG</name>
<feature type="repeat" description="PPR" evidence="1">
    <location>
        <begin position="491"/>
        <end position="525"/>
    </location>
</feature>
<keyword evidence="3" id="KW-1185">Reference proteome</keyword>
<evidence type="ECO:0008006" key="4">
    <source>
        <dbReference type="Google" id="ProtNLM"/>
    </source>
</evidence>
<dbReference type="GO" id="GO:0003729">
    <property type="term" value="F:mRNA binding"/>
    <property type="evidence" value="ECO:0007669"/>
    <property type="project" value="TreeGrafter"/>
</dbReference>
<gene>
    <name evidence="2" type="ORF">H4R18_000966</name>
</gene>
<dbReference type="PROSITE" id="PS51375">
    <property type="entry name" value="PPR"/>
    <property type="match status" value="1"/>
</dbReference>